<evidence type="ECO:0000256" key="2">
    <source>
        <dbReference type="ARBA" id="ARBA00023125"/>
    </source>
</evidence>
<keyword evidence="4" id="KW-1133">Transmembrane helix</keyword>
<dbReference type="Pfam" id="PF12833">
    <property type="entry name" value="HTH_18"/>
    <property type="match status" value="1"/>
</dbReference>
<dbReference type="SMART" id="SM00342">
    <property type="entry name" value="HTH_ARAC"/>
    <property type="match status" value="1"/>
</dbReference>
<organism evidence="6 7">
    <name type="scientific">Pseudoxanthomonas japonensis</name>
    <dbReference type="NCBI Taxonomy" id="69284"/>
    <lineage>
        <taxon>Bacteria</taxon>
        <taxon>Pseudomonadati</taxon>
        <taxon>Pseudomonadota</taxon>
        <taxon>Gammaproteobacteria</taxon>
        <taxon>Lysobacterales</taxon>
        <taxon>Lysobacteraceae</taxon>
        <taxon>Pseudoxanthomonas</taxon>
    </lineage>
</organism>
<feature type="transmembrane region" description="Helical" evidence="4">
    <location>
        <begin position="111"/>
        <end position="128"/>
    </location>
</feature>
<dbReference type="EMBL" id="PDWW01000028">
    <property type="protein sequence ID" value="KAF1723430.1"/>
    <property type="molecule type" value="Genomic_DNA"/>
</dbReference>
<comment type="caution">
    <text evidence="6">The sequence shown here is derived from an EMBL/GenBank/DDBJ whole genome shotgun (WGS) entry which is preliminary data.</text>
</comment>
<dbReference type="PROSITE" id="PS01124">
    <property type="entry name" value="HTH_ARAC_FAMILY_2"/>
    <property type="match status" value="1"/>
</dbReference>
<feature type="transmembrane region" description="Helical" evidence="4">
    <location>
        <begin position="79"/>
        <end position="99"/>
    </location>
</feature>
<keyword evidence="7" id="KW-1185">Reference proteome</keyword>
<keyword evidence="3" id="KW-0804">Transcription</keyword>
<dbReference type="Gene3D" id="1.10.10.60">
    <property type="entry name" value="Homeodomain-like"/>
    <property type="match status" value="1"/>
</dbReference>
<dbReference type="SUPFAM" id="SSF46689">
    <property type="entry name" value="Homeodomain-like"/>
    <property type="match status" value="1"/>
</dbReference>
<evidence type="ECO:0000313" key="6">
    <source>
        <dbReference type="EMBL" id="KAF1723430.1"/>
    </source>
</evidence>
<evidence type="ECO:0000256" key="1">
    <source>
        <dbReference type="ARBA" id="ARBA00023015"/>
    </source>
</evidence>
<dbReference type="Proteomes" id="UP000781710">
    <property type="component" value="Unassembled WGS sequence"/>
</dbReference>
<protein>
    <recommendedName>
        <fullName evidence="5">HTH araC/xylS-type domain-containing protein</fullName>
    </recommendedName>
</protein>
<feature type="transmembrane region" description="Helical" evidence="4">
    <location>
        <begin position="25"/>
        <end position="46"/>
    </location>
</feature>
<sequence>MALAATGPVADPVDGTREGDAMHGWQAVATAVAVAVATLSLLVLLWQRPKRDAEVVFAVVSGSMALSLMSPWMGDAPAWMRWAVAIGGSATCNGFWLVSRALFRGEGGGRRVHVLVAVGVALLIAAYRGATLGAHAASSPWASALDSLLTLASSSLLVLSFLEAVRGWSSSLPPAERRLRVAFMVMFAGCVLSTTLVGAVPAVAGLRSGVVALCAFAMLLFTHAALRYRGRAPLAVASPASSPRVEGPASDEEARLLHALRHQMEVLHAYREPELKVLDLAHRLGIAEHRLSRLITQVKGERNFNQMINRYRIEDACRRLADPAATPSVLEISGAVGFASLGPFNRAFKAAMGCTPTAYRAACRAQAAASADPGADDSTARALSSALR</sequence>
<keyword evidence="4" id="KW-0472">Membrane</keyword>
<name>A0ABQ6ZDQ4_9GAMM</name>
<dbReference type="RefSeq" id="WP_162338884.1">
    <property type="nucleotide sequence ID" value="NZ_PDWW01000028.1"/>
</dbReference>
<evidence type="ECO:0000259" key="5">
    <source>
        <dbReference type="PROSITE" id="PS01124"/>
    </source>
</evidence>
<accession>A0ABQ6ZDQ4</accession>
<proteinExistence type="predicted"/>
<dbReference type="PANTHER" id="PTHR43280">
    <property type="entry name" value="ARAC-FAMILY TRANSCRIPTIONAL REGULATOR"/>
    <property type="match status" value="1"/>
</dbReference>
<feature type="transmembrane region" description="Helical" evidence="4">
    <location>
        <begin position="148"/>
        <end position="169"/>
    </location>
</feature>
<feature type="transmembrane region" description="Helical" evidence="4">
    <location>
        <begin position="209"/>
        <end position="226"/>
    </location>
</feature>
<feature type="domain" description="HTH araC/xylS-type" evidence="5">
    <location>
        <begin position="261"/>
        <end position="362"/>
    </location>
</feature>
<feature type="transmembrane region" description="Helical" evidence="4">
    <location>
        <begin position="53"/>
        <end position="73"/>
    </location>
</feature>
<dbReference type="InterPro" id="IPR009057">
    <property type="entry name" value="Homeodomain-like_sf"/>
</dbReference>
<evidence type="ECO:0000313" key="7">
    <source>
        <dbReference type="Proteomes" id="UP000781710"/>
    </source>
</evidence>
<keyword evidence="2" id="KW-0238">DNA-binding</keyword>
<reference evidence="6 7" key="1">
    <citation type="submission" date="2017-10" db="EMBL/GenBank/DDBJ databases">
        <title>Whole genome sequencing of members of genus Pseudoxanthomonas.</title>
        <authorList>
            <person name="Kumar S."/>
            <person name="Bansal K."/>
            <person name="Kaur A."/>
            <person name="Patil P."/>
            <person name="Sharma S."/>
            <person name="Patil P.B."/>
        </authorList>
    </citation>
    <scope>NUCLEOTIDE SEQUENCE [LARGE SCALE GENOMIC DNA]</scope>
    <source>
        <strain evidence="6 7">DSM 17109</strain>
    </source>
</reference>
<dbReference type="PANTHER" id="PTHR43280:SF29">
    <property type="entry name" value="ARAC-FAMILY TRANSCRIPTIONAL REGULATOR"/>
    <property type="match status" value="1"/>
</dbReference>
<gene>
    <name evidence="6" type="ORF">CSC78_16105</name>
</gene>
<evidence type="ECO:0000256" key="3">
    <source>
        <dbReference type="ARBA" id="ARBA00023163"/>
    </source>
</evidence>
<keyword evidence="4" id="KW-0812">Transmembrane</keyword>
<evidence type="ECO:0000256" key="4">
    <source>
        <dbReference type="SAM" id="Phobius"/>
    </source>
</evidence>
<keyword evidence="1" id="KW-0805">Transcription regulation</keyword>
<feature type="transmembrane region" description="Helical" evidence="4">
    <location>
        <begin position="181"/>
        <end position="203"/>
    </location>
</feature>
<dbReference type="InterPro" id="IPR018060">
    <property type="entry name" value="HTH_AraC"/>
</dbReference>